<organism evidence="1 2">
    <name type="scientific">Gracilimonas sediminicola</name>
    <dbReference type="NCBI Taxonomy" id="2952158"/>
    <lineage>
        <taxon>Bacteria</taxon>
        <taxon>Pseudomonadati</taxon>
        <taxon>Balneolota</taxon>
        <taxon>Balneolia</taxon>
        <taxon>Balneolales</taxon>
        <taxon>Balneolaceae</taxon>
        <taxon>Gracilimonas</taxon>
    </lineage>
</organism>
<proteinExistence type="predicted"/>
<comment type="caution">
    <text evidence="1">The sequence shown here is derived from an EMBL/GenBank/DDBJ whole genome shotgun (WGS) entry which is preliminary data.</text>
</comment>
<sequence>MLQTFTNHIGRAQKIATLIVFGVLLTACAPSISQFNETAYQQAVQIKVKSMSLIDKANEPYSVHEEAAVQLKQDLLTAYEYAKGRPKNEISTRQWEIMVDAERNLMGGFLVRWKEQETLSPAFIGEYSKVIADAFDTIIGLESGKIKPDEVE</sequence>
<dbReference type="AlphaFoldDB" id="A0A9X2L1I2"/>
<protein>
    <submittedName>
        <fullName evidence="1">Uncharacterized protein</fullName>
    </submittedName>
</protein>
<evidence type="ECO:0000313" key="1">
    <source>
        <dbReference type="EMBL" id="MCP9290509.1"/>
    </source>
</evidence>
<dbReference type="RefSeq" id="WP_255132650.1">
    <property type="nucleotide sequence ID" value="NZ_JANDBC010000001.1"/>
</dbReference>
<dbReference type="EMBL" id="JANDBC010000001">
    <property type="protein sequence ID" value="MCP9290509.1"/>
    <property type="molecule type" value="Genomic_DNA"/>
</dbReference>
<name>A0A9X2L1I2_9BACT</name>
<keyword evidence="2" id="KW-1185">Reference proteome</keyword>
<reference evidence="1" key="1">
    <citation type="submission" date="2022-06" db="EMBL/GenBank/DDBJ databases">
        <title>Gracilimonas sp. CAU 1638 isolated from sea sediment.</title>
        <authorList>
            <person name="Kim W."/>
        </authorList>
    </citation>
    <scope>NUCLEOTIDE SEQUENCE</scope>
    <source>
        <strain evidence="1">CAU 1638</strain>
    </source>
</reference>
<accession>A0A9X2L1I2</accession>
<evidence type="ECO:0000313" key="2">
    <source>
        <dbReference type="Proteomes" id="UP001139125"/>
    </source>
</evidence>
<dbReference type="Proteomes" id="UP001139125">
    <property type="component" value="Unassembled WGS sequence"/>
</dbReference>
<gene>
    <name evidence="1" type="ORF">NM125_02805</name>
</gene>